<dbReference type="OrthoDB" id="5947176at2759"/>
<proteinExistence type="predicted"/>
<dbReference type="Proteomes" id="UP000250043">
    <property type="component" value="Unassembled WGS sequence"/>
</dbReference>
<evidence type="ECO:0000313" key="1">
    <source>
        <dbReference type="EMBL" id="OCH87166.1"/>
    </source>
</evidence>
<evidence type="ECO:0000313" key="2">
    <source>
        <dbReference type="Proteomes" id="UP000250043"/>
    </source>
</evidence>
<dbReference type="EMBL" id="KV722496">
    <property type="protein sequence ID" value="OCH87166.1"/>
    <property type="molecule type" value="Genomic_DNA"/>
</dbReference>
<keyword evidence="2" id="KW-1185">Reference proteome</keyword>
<name>A0A8E2AM43_9APHY</name>
<gene>
    <name evidence="1" type="ORF">OBBRIDRAFT_175726</name>
</gene>
<organism evidence="1 2">
    <name type="scientific">Obba rivulosa</name>
    <dbReference type="NCBI Taxonomy" id="1052685"/>
    <lineage>
        <taxon>Eukaryota</taxon>
        <taxon>Fungi</taxon>
        <taxon>Dikarya</taxon>
        <taxon>Basidiomycota</taxon>
        <taxon>Agaricomycotina</taxon>
        <taxon>Agaricomycetes</taxon>
        <taxon>Polyporales</taxon>
        <taxon>Gelatoporiaceae</taxon>
        <taxon>Obba</taxon>
    </lineage>
</organism>
<protein>
    <submittedName>
        <fullName evidence="1">Uncharacterized protein</fullName>
    </submittedName>
</protein>
<reference evidence="1 2" key="1">
    <citation type="submission" date="2016-07" db="EMBL/GenBank/DDBJ databases">
        <title>Draft genome of the white-rot fungus Obba rivulosa 3A-2.</title>
        <authorList>
            <consortium name="DOE Joint Genome Institute"/>
            <person name="Miettinen O."/>
            <person name="Riley R."/>
            <person name="Acob R."/>
            <person name="Barry K."/>
            <person name="Cullen D."/>
            <person name="De Vries R."/>
            <person name="Hainaut M."/>
            <person name="Hatakka A."/>
            <person name="Henrissat B."/>
            <person name="Hilden K."/>
            <person name="Kuo R."/>
            <person name="Labutti K."/>
            <person name="Lipzen A."/>
            <person name="Makela M.R."/>
            <person name="Sandor L."/>
            <person name="Spatafora J.W."/>
            <person name="Grigoriev I.V."/>
            <person name="Hibbett D.S."/>
        </authorList>
    </citation>
    <scope>NUCLEOTIDE SEQUENCE [LARGE SCALE GENOMIC DNA]</scope>
    <source>
        <strain evidence="1 2">3A-2</strain>
    </source>
</reference>
<sequence length="54" mass="6144">MLAEHQRNFSTAWQLLPHITNMCSKRLSTISNRDSLVVYIARLEGKTRDSAIGL</sequence>
<dbReference type="AlphaFoldDB" id="A0A8E2AM43"/>
<accession>A0A8E2AM43</accession>